<dbReference type="EMBL" id="CABPST010000014">
    <property type="protein sequence ID" value="VVE90279.1"/>
    <property type="molecule type" value="Genomic_DNA"/>
</dbReference>
<evidence type="ECO:0000256" key="1">
    <source>
        <dbReference type="SAM" id="MobiDB-lite"/>
    </source>
</evidence>
<keyword evidence="3" id="KW-1185">Reference proteome</keyword>
<reference evidence="2 3" key="1">
    <citation type="submission" date="2019-08" db="EMBL/GenBank/DDBJ databases">
        <authorList>
            <person name="Peeters C."/>
        </authorList>
    </citation>
    <scope>NUCLEOTIDE SEQUENCE [LARGE SCALE GENOMIC DNA]</scope>
    <source>
        <strain evidence="2 3">LMG 20603</strain>
    </source>
</reference>
<name>A0A5E5BWT8_9BURK</name>
<proteinExistence type="predicted"/>
<dbReference type="Proteomes" id="UP000382040">
    <property type="component" value="Unassembled WGS sequence"/>
</dbReference>
<evidence type="ECO:0000313" key="2">
    <source>
        <dbReference type="EMBL" id="VVE90279.1"/>
    </source>
</evidence>
<accession>A0A5E5BWT8</accession>
<dbReference type="AlphaFoldDB" id="A0A5E5BWT8"/>
<evidence type="ECO:0000313" key="3">
    <source>
        <dbReference type="Proteomes" id="UP000382040"/>
    </source>
</evidence>
<feature type="region of interest" description="Disordered" evidence="1">
    <location>
        <begin position="171"/>
        <end position="193"/>
    </location>
</feature>
<gene>
    <name evidence="2" type="ORF">PBR20603_04261</name>
</gene>
<sequence length="193" mass="20703">MLTTFLIILNYTAPQRLNATSVGQTGKAVGKVSAPRKKALGVAIGRLTVAPMLGVIENTNEAAQHERTGQTAEETIAAANRDVSSDKDGSGALANKFDKEQIETRFEIMQTLQREVGTFVGNRAREYEALKATRKNKTAPVKLTELDRPLGDAAKWHPAADASNVSVVRVQPAFPASPPPTSSAIDRHSSVNQ</sequence>
<protein>
    <submittedName>
        <fullName evidence="2">Hemagglutinin-related protein</fullName>
    </submittedName>
</protein>
<organism evidence="2 3">
    <name type="scientific">Pandoraea bronchicola</name>
    <dbReference type="NCBI Taxonomy" id="2508287"/>
    <lineage>
        <taxon>Bacteria</taxon>
        <taxon>Pseudomonadati</taxon>
        <taxon>Pseudomonadota</taxon>
        <taxon>Betaproteobacteria</taxon>
        <taxon>Burkholderiales</taxon>
        <taxon>Burkholderiaceae</taxon>
        <taxon>Pandoraea</taxon>
    </lineage>
</organism>